<reference evidence="1 2" key="1">
    <citation type="submission" date="2021-06" db="EMBL/GenBank/DDBJ databases">
        <authorList>
            <person name="Kallberg Y."/>
            <person name="Tangrot J."/>
            <person name="Rosling A."/>
        </authorList>
    </citation>
    <scope>NUCLEOTIDE SEQUENCE [LARGE SCALE GENOMIC DNA]</scope>
    <source>
        <strain evidence="1 2">120-4 pot B 10/14</strain>
    </source>
</reference>
<protein>
    <submittedName>
        <fullName evidence="1">26051_t:CDS:1</fullName>
    </submittedName>
</protein>
<evidence type="ECO:0000313" key="1">
    <source>
        <dbReference type="EMBL" id="CAG8604628.1"/>
    </source>
</evidence>
<keyword evidence="2" id="KW-1185">Reference proteome</keyword>
<dbReference type="Proteomes" id="UP000789901">
    <property type="component" value="Unassembled WGS sequence"/>
</dbReference>
<dbReference type="EMBL" id="CAJVQB010003317">
    <property type="protein sequence ID" value="CAG8604628.1"/>
    <property type="molecule type" value="Genomic_DNA"/>
</dbReference>
<name>A0ABN7ULF4_GIGMA</name>
<accession>A0ABN7ULF4</accession>
<sequence>MPKAKRSKKFQENKLNGIRTSRYLKRLTISFLGSAGIDSTIEFGEILKESDDQKEYDLAKLILQYSYKETNYGTTINLKQVTYNKSNDKLFAKEGTVEYLITRHNNEIKKKCYKMENLTVEFTKNLKD</sequence>
<comment type="caution">
    <text evidence="1">The sequence shown here is derived from an EMBL/GenBank/DDBJ whole genome shotgun (WGS) entry which is preliminary data.</text>
</comment>
<organism evidence="1 2">
    <name type="scientific">Gigaspora margarita</name>
    <dbReference type="NCBI Taxonomy" id="4874"/>
    <lineage>
        <taxon>Eukaryota</taxon>
        <taxon>Fungi</taxon>
        <taxon>Fungi incertae sedis</taxon>
        <taxon>Mucoromycota</taxon>
        <taxon>Glomeromycotina</taxon>
        <taxon>Glomeromycetes</taxon>
        <taxon>Diversisporales</taxon>
        <taxon>Gigasporaceae</taxon>
        <taxon>Gigaspora</taxon>
    </lineage>
</organism>
<evidence type="ECO:0000313" key="2">
    <source>
        <dbReference type="Proteomes" id="UP000789901"/>
    </source>
</evidence>
<proteinExistence type="predicted"/>
<gene>
    <name evidence="1" type="ORF">GMARGA_LOCUS7055</name>
</gene>